<dbReference type="EMBL" id="CP016199">
    <property type="protein sequence ID" value="ASS37605.1"/>
    <property type="molecule type" value="Genomic_DNA"/>
</dbReference>
<gene>
    <name evidence="1" type="ORF">AXF17_03470</name>
</gene>
<evidence type="ECO:0000313" key="1">
    <source>
        <dbReference type="EMBL" id="ASS37605.1"/>
    </source>
</evidence>
<name>A0A223ARP1_9FIRM</name>
<accession>A0A223ARP1</accession>
<dbReference type="NCBIfam" id="TIGR04197">
    <property type="entry name" value="T7SS_SACOL2603"/>
    <property type="match status" value="1"/>
</dbReference>
<proteinExistence type="predicted"/>
<reference evidence="2" key="1">
    <citation type="submission" date="2016-05" db="EMBL/GenBank/DDBJ databases">
        <authorList>
            <person name="Holder M.E."/>
            <person name="Ajami N.J."/>
            <person name="Petrosino J.F."/>
        </authorList>
    </citation>
    <scope>NUCLEOTIDE SEQUENCE [LARGE SCALE GENOMIC DNA]</scope>
    <source>
        <strain evidence="2">ATCC 700696</strain>
    </source>
</reference>
<protein>
    <submittedName>
        <fullName evidence="1">Uncharacterized protein</fullName>
    </submittedName>
</protein>
<keyword evidence="2" id="KW-1185">Reference proteome</keyword>
<dbReference type="RefSeq" id="WP_094233830.1">
    <property type="nucleotide sequence ID" value="NZ_CP016199.1"/>
</dbReference>
<dbReference type="InterPro" id="IPR021477">
    <property type="entry name" value="TVIIS_effector_SACOL2603_fam"/>
</dbReference>
<sequence>MSKNIAVNNSLAKDHAERIRRSVTKLGDDSLGRAKHVHSEGYTAIKDAEACYKTLSDIVPHLQQKLEQDCANIAKVADVWKKEDKEIATYLTVTFEDIGNSKVKI</sequence>
<dbReference type="Proteomes" id="UP000214689">
    <property type="component" value="Chromosome"/>
</dbReference>
<dbReference type="AlphaFoldDB" id="A0A223ARP1"/>
<organism evidence="1 2">
    <name type="scientific">Mogibacterium pumilum</name>
    <dbReference type="NCBI Taxonomy" id="86332"/>
    <lineage>
        <taxon>Bacteria</taxon>
        <taxon>Bacillati</taxon>
        <taxon>Bacillota</taxon>
        <taxon>Clostridia</taxon>
        <taxon>Peptostreptococcales</taxon>
        <taxon>Anaerovoracaceae</taxon>
        <taxon>Mogibacterium</taxon>
    </lineage>
</organism>
<evidence type="ECO:0000313" key="2">
    <source>
        <dbReference type="Proteomes" id="UP000214689"/>
    </source>
</evidence>